<name>A0A0L6JM03_9FIRM</name>
<reference evidence="3" key="1">
    <citation type="submission" date="2015-07" db="EMBL/GenBank/DDBJ databases">
        <title>Near-Complete Genome Sequence of the Cellulolytic Bacterium Bacteroides (Pseudobacteroides) cellulosolvens ATCC 35603.</title>
        <authorList>
            <person name="Dassa B."/>
            <person name="Utturkar S.M."/>
            <person name="Klingeman D.M."/>
            <person name="Hurt R.A."/>
            <person name="Keller M."/>
            <person name="Xu J."/>
            <person name="Reddy Y.H.K."/>
            <person name="Borovok I."/>
            <person name="Grinberg I.R."/>
            <person name="Lamed R."/>
            <person name="Zhivin O."/>
            <person name="Bayer E.A."/>
            <person name="Brown S.D."/>
        </authorList>
    </citation>
    <scope>NUCLEOTIDE SEQUENCE [LARGE SCALE GENOMIC DNA]</scope>
    <source>
        <strain evidence="3">DSM 2933</strain>
    </source>
</reference>
<dbReference type="eggNOG" id="COG5547">
    <property type="taxonomic scope" value="Bacteria"/>
</dbReference>
<evidence type="ECO:0000256" key="1">
    <source>
        <dbReference type="SAM" id="Phobius"/>
    </source>
</evidence>
<keyword evidence="3" id="KW-1185">Reference proteome</keyword>
<feature type="transmembrane region" description="Helical" evidence="1">
    <location>
        <begin position="21"/>
        <end position="51"/>
    </location>
</feature>
<keyword evidence="1" id="KW-0812">Transmembrane</keyword>
<evidence type="ECO:0008006" key="4">
    <source>
        <dbReference type="Google" id="ProtNLM"/>
    </source>
</evidence>
<keyword evidence="1" id="KW-0472">Membrane</keyword>
<dbReference type="InterPro" id="IPR018730">
    <property type="entry name" value="DUF2273"/>
</dbReference>
<sequence length="76" mass="8606">MNMDKIYSFYKSHKGEVNGAIIGFLIAVSILIIGVLKFIFIVICMAVGYYIGKVLSVDKDYLRKFLDKIFPPGTLR</sequence>
<dbReference type="EMBL" id="LGTC01000001">
    <property type="protein sequence ID" value="KNY26770.1"/>
    <property type="molecule type" value="Genomic_DNA"/>
</dbReference>
<gene>
    <name evidence="2" type="ORF">Bccel_2035</name>
</gene>
<accession>A0A0L6JM03</accession>
<dbReference type="Pfam" id="PF10031">
    <property type="entry name" value="DUF2273"/>
    <property type="match status" value="1"/>
</dbReference>
<dbReference type="AlphaFoldDB" id="A0A0L6JM03"/>
<dbReference type="Proteomes" id="UP000036923">
    <property type="component" value="Unassembled WGS sequence"/>
</dbReference>
<protein>
    <recommendedName>
        <fullName evidence="4">Small integral membrane protein</fullName>
    </recommendedName>
</protein>
<proteinExistence type="predicted"/>
<evidence type="ECO:0000313" key="3">
    <source>
        <dbReference type="Proteomes" id="UP000036923"/>
    </source>
</evidence>
<keyword evidence="1" id="KW-1133">Transmembrane helix</keyword>
<comment type="caution">
    <text evidence="2">The sequence shown here is derived from an EMBL/GenBank/DDBJ whole genome shotgun (WGS) entry which is preliminary data.</text>
</comment>
<dbReference type="STRING" id="398512.Bccel_2035"/>
<evidence type="ECO:0000313" key="2">
    <source>
        <dbReference type="EMBL" id="KNY26770.1"/>
    </source>
</evidence>
<dbReference type="RefSeq" id="WP_036946932.1">
    <property type="nucleotide sequence ID" value="NZ_KN050764.1"/>
</dbReference>
<organism evidence="2 3">
    <name type="scientific">Pseudobacteroides cellulosolvens ATCC 35603 = DSM 2933</name>
    <dbReference type="NCBI Taxonomy" id="398512"/>
    <lineage>
        <taxon>Bacteria</taxon>
        <taxon>Bacillati</taxon>
        <taxon>Bacillota</taxon>
        <taxon>Clostridia</taxon>
        <taxon>Eubacteriales</taxon>
        <taxon>Oscillospiraceae</taxon>
        <taxon>Pseudobacteroides</taxon>
    </lineage>
</organism>